<dbReference type="RefSeq" id="WP_068205917.1">
    <property type="nucleotide sequence ID" value="NZ_CP013355.1"/>
</dbReference>
<keyword evidence="3" id="KW-0808">Transferase</keyword>
<name>A0A120IE03_9FLAO</name>
<accession>A0A120IE03</accession>
<dbReference type="InterPro" id="IPR028098">
    <property type="entry name" value="Glyco_trans_4-like_N"/>
</dbReference>
<reference evidence="4" key="1">
    <citation type="submission" date="2015-12" db="EMBL/GenBank/DDBJ databases">
        <title>Complete genome sequence of Lutibacter profundus strain LP1.</title>
        <authorList>
            <person name="Wissuwa J."/>
            <person name="Le Moine Bauer S."/>
            <person name="Stokke R."/>
            <person name="Dahle H."/>
            <person name="Steen I.H."/>
        </authorList>
    </citation>
    <scope>NUCLEOTIDE SEQUENCE [LARGE SCALE GENOMIC DNA]</scope>
    <source>
        <strain evidence="4">LP1</strain>
    </source>
</reference>
<dbReference type="SUPFAM" id="SSF53756">
    <property type="entry name" value="UDP-Glycosyltransferase/glycogen phosphorylase"/>
    <property type="match status" value="1"/>
</dbReference>
<sequence length="377" mass="44065">MKILLVSMASIHFFRWTEQLKDTGHEVYWFDINDGGKKIKRLDWVHQIVNWKRRWNYPGRYFFKKQMTGLYTFFQKLNDRKVAIVFEKKLKEIQPDVVHSFALYVSCTPILSVMQHYKNIKWIYSSWGSDLYYFQNESSFLEDIKNVLPRVDYLFSDCRRDYQLSLRYGFKGEFLGVYPGGGGFDLEMMNTYILPLENRNTIIIKGYQGRSGRAIQVLQALEKLQEQLKIFKIVVFGADEEVINYSNQSELKQWKNFSIIGKVSHTEVLKLMGKALIYIGNSNSDGIPNTLLEAICLGAFPIQSNPGKVTEEIIVNAENGLIIEDFENIDEIKNIILQVVLNTMLLKGAFEINQQHLKPQFEREFIKKKVLESYLKI</sequence>
<dbReference type="GO" id="GO:0016757">
    <property type="term" value="F:glycosyltransferase activity"/>
    <property type="evidence" value="ECO:0007669"/>
    <property type="project" value="InterPro"/>
</dbReference>
<feature type="domain" description="Glycosyltransferase subfamily 4-like N-terminal" evidence="2">
    <location>
        <begin position="3"/>
        <end position="144"/>
    </location>
</feature>
<keyword evidence="4" id="KW-1185">Reference proteome</keyword>
<organism evidence="3 4">
    <name type="scientific">Lutibacter profundi</name>
    <dbReference type="NCBI Taxonomy" id="1622118"/>
    <lineage>
        <taxon>Bacteria</taxon>
        <taxon>Pseudomonadati</taxon>
        <taxon>Bacteroidota</taxon>
        <taxon>Flavobacteriia</taxon>
        <taxon>Flavobacteriales</taxon>
        <taxon>Flavobacteriaceae</taxon>
        <taxon>Lutibacter</taxon>
    </lineage>
</organism>
<feature type="domain" description="Glycosyl transferase family 1" evidence="1">
    <location>
        <begin position="200"/>
        <end position="343"/>
    </location>
</feature>
<evidence type="ECO:0000313" key="4">
    <source>
        <dbReference type="Proteomes" id="UP000059672"/>
    </source>
</evidence>
<dbReference type="Pfam" id="PF13477">
    <property type="entry name" value="Glyco_trans_4_2"/>
    <property type="match status" value="1"/>
</dbReference>
<dbReference type="Gene3D" id="3.40.50.2000">
    <property type="entry name" value="Glycogen Phosphorylase B"/>
    <property type="match status" value="2"/>
</dbReference>
<dbReference type="EMBL" id="CP013355">
    <property type="protein sequence ID" value="AMC10150.1"/>
    <property type="molecule type" value="Genomic_DNA"/>
</dbReference>
<evidence type="ECO:0000259" key="2">
    <source>
        <dbReference type="Pfam" id="PF13477"/>
    </source>
</evidence>
<dbReference type="Pfam" id="PF00534">
    <property type="entry name" value="Glycos_transf_1"/>
    <property type="match status" value="1"/>
</dbReference>
<dbReference type="KEGG" id="lut:Lupro_02300"/>
<dbReference type="InterPro" id="IPR001296">
    <property type="entry name" value="Glyco_trans_1"/>
</dbReference>
<evidence type="ECO:0000313" key="3">
    <source>
        <dbReference type="EMBL" id="AMC10150.1"/>
    </source>
</evidence>
<gene>
    <name evidence="3" type="ORF">Lupro_02300</name>
</gene>
<protein>
    <submittedName>
        <fullName evidence="3">Glycosyl transferase family 1</fullName>
    </submittedName>
</protein>
<proteinExistence type="predicted"/>
<reference evidence="3 4" key="2">
    <citation type="journal article" date="2016" name="Int. J. Syst. Evol. Microbiol.">
        <title>Lutibacter profundi sp. nov., isolated from a deep-sea hydrothermal system on the Arctic Mid-Ocean Ridge and emended description of the genus Lutibacter.</title>
        <authorList>
            <person name="Le Moine Bauer S."/>
            <person name="Roalkvam I."/>
            <person name="Steen I.H."/>
            <person name="Dahle H."/>
        </authorList>
    </citation>
    <scope>NUCLEOTIDE SEQUENCE [LARGE SCALE GENOMIC DNA]</scope>
    <source>
        <strain evidence="3 4">LP1</strain>
    </source>
</reference>
<evidence type="ECO:0000259" key="1">
    <source>
        <dbReference type="Pfam" id="PF00534"/>
    </source>
</evidence>
<dbReference type="OrthoDB" id="1411429at2"/>
<dbReference type="STRING" id="1622118.Lupro_02300"/>
<dbReference type="Proteomes" id="UP000059672">
    <property type="component" value="Chromosome"/>
</dbReference>
<dbReference type="PATRIC" id="fig|1622118.3.peg.471"/>
<dbReference type="AlphaFoldDB" id="A0A120IE03"/>